<keyword evidence="4 6" id="KW-1133">Transmembrane helix</keyword>
<accession>A0ABM1ERP8</accession>
<dbReference type="InterPro" id="IPR021013">
    <property type="entry name" value="ATPase_Vma12"/>
</dbReference>
<evidence type="ECO:0000256" key="5">
    <source>
        <dbReference type="ARBA" id="ARBA00023136"/>
    </source>
</evidence>
<evidence type="ECO:0000256" key="6">
    <source>
        <dbReference type="SAM" id="Phobius"/>
    </source>
</evidence>
<protein>
    <submittedName>
        <fullName evidence="8">Transmembrane protein 199-like</fullName>
    </submittedName>
</protein>
<dbReference type="GeneID" id="106814982"/>
<dbReference type="PANTHER" id="PTHR31394:SF1">
    <property type="entry name" value="TRANSMEMBRANE PROTEIN 199"/>
    <property type="match status" value="1"/>
</dbReference>
<gene>
    <name evidence="8" type="primary">LOC106814982</name>
</gene>
<sequence>MAAPTEVSVKITEKLSARLLLLLTSSSVSENVKVQFEAWRSELNERPDRLPLKLLKILHKWNQEQSDSEKVYLHELLADSEVLLPQPVMEPRNPELVVRLERLKHEQEDREYRKMTKGVDLTWRAKEKQSLSSELQGVKQQLIAMFNFVLTVVCSFVFGYKAAEYSLPTPHIPLQIFVGFLLALIVAIADLYFIIKNL</sequence>
<proteinExistence type="predicted"/>
<reference evidence="8" key="1">
    <citation type="submission" date="2025-08" db="UniProtKB">
        <authorList>
            <consortium name="RefSeq"/>
        </authorList>
    </citation>
    <scope>IDENTIFICATION</scope>
</reference>
<feature type="transmembrane region" description="Helical" evidence="6">
    <location>
        <begin position="172"/>
        <end position="195"/>
    </location>
</feature>
<keyword evidence="5 6" id="KW-0472">Membrane</keyword>
<evidence type="ECO:0000256" key="3">
    <source>
        <dbReference type="ARBA" id="ARBA00022824"/>
    </source>
</evidence>
<evidence type="ECO:0000256" key="1">
    <source>
        <dbReference type="ARBA" id="ARBA00004477"/>
    </source>
</evidence>
<keyword evidence="2 6" id="KW-0812">Transmembrane</keyword>
<comment type="subcellular location">
    <subcellularLocation>
        <location evidence="1">Endoplasmic reticulum membrane</location>
        <topology evidence="1">Multi-pass membrane protein</topology>
    </subcellularLocation>
</comment>
<dbReference type="PANTHER" id="PTHR31394">
    <property type="entry name" value="TRANSMEMBRANE PROTEIN 199"/>
    <property type="match status" value="1"/>
</dbReference>
<name>A0ABM1ERP8_PRICU</name>
<keyword evidence="3" id="KW-0256">Endoplasmic reticulum</keyword>
<keyword evidence="7" id="KW-1185">Reference proteome</keyword>
<dbReference type="Pfam" id="PF11712">
    <property type="entry name" value="Vma12"/>
    <property type="match status" value="1"/>
</dbReference>
<feature type="transmembrane region" description="Helical" evidence="6">
    <location>
        <begin position="142"/>
        <end position="160"/>
    </location>
</feature>
<dbReference type="Proteomes" id="UP000695022">
    <property type="component" value="Unplaced"/>
</dbReference>
<organism evidence="7 8">
    <name type="scientific">Priapulus caudatus</name>
    <name type="common">Priapulid worm</name>
    <dbReference type="NCBI Taxonomy" id="37621"/>
    <lineage>
        <taxon>Eukaryota</taxon>
        <taxon>Metazoa</taxon>
        <taxon>Ecdysozoa</taxon>
        <taxon>Scalidophora</taxon>
        <taxon>Priapulida</taxon>
        <taxon>Priapulimorpha</taxon>
        <taxon>Priapulimorphida</taxon>
        <taxon>Priapulidae</taxon>
        <taxon>Priapulus</taxon>
    </lineage>
</organism>
<evidence type="ECO:0000313" key="7">
    <source>
        <dbReference type="Proteomes" id="UP000695022"/>
    </source>
</evidence>
<evidence type="ECO:0000256" key="4">
    <source>
        <dbReference type="ARBA" id="ARBA00022989"/>
    </source>
</evidence>
<evidence type="ECO:0000313" key="8">
    <source>
        <dbReference type="RefSeq" id="XP_014674869.1"/>
    </source>
</evidence>
<dbReference type="RefSeq" id="XP_014674869.1">
    <property type="nucleotide sequence ID" value="XM_014819383.1"/>
</dbReference>
<evidence type="ECO:0000256" key="2">
    <source>
        <dbReference type="ARBA" id="ARBA00022692"/>
    </source>
</evidence>